<dbReference type="EMBL" id="JAQIZT010000019">
    <property type="protein sequence ID" value="KAJ6951598.1"/>
    <property type="molecule type" value="Genomic_DNA"/>
</dbReference>
<evidence type="ECO:0000313" key="1">
    <source>
        <dbReference type="EMBL" id="KAJ6951598.1"/>
    </source>
</evidence>
<organism evidence="1 2">
    <name type="scientific">Populus alba x Populus x berolinensis</name>
    <dbReference type="NCBI Taxonomy" id="444605"/>
    <lineage>
        <taxon>Eukaryota</taxon>
        <taxon>Viridiplantae</taxon>
        <taxon>Streptophyta</taxon>
        <taxon>Embryophyta</taxon>
        <taxon>Tracheophyta</taxon>
        <taxon>Spermatophyta</taxon>
        <taxon>Magnoliopsida</taxon>
        <taxon>eudicotyledons</taxon>
        <taxon>Gunneridae</taxon>
        <taxon>Pentapetalae</taxon>
        <taxon>rosids</taxon>
        <taxon>fabids</taxon>
        <taxon>Malpighiales</taxon>
        <taxon>Salicaceae</taxon>
        <taxon>Saliceae</taxon>
        <taxon>Populus</taxon>
    </lineage>
</organism>
<protein>
    <submittedName>
        <fullName evidence="1">Uncharacterized protein</fullName>
    </submittedName>
</protein>
<reference evidence="1" key="1">
    <citation type="journal article" date="2023" name="Mol. Ecol. Resour.">
        <title>Chromosome-level genome assembly of a triploid poplar Populus alba 'Berolinensis'.</title>
        <authorList>
            <person name="Chen S."/>
            <person name="Yu Y."/>
            <person name="Wang X."/>
            <person name="Wang S."/>
            <person name="Zhang T."/>
            <person name="Zhou Y."/>
            <person name="He R."/>
            <person name="Meng N."/>
            <person name="Wang Y."/>
            <person name="Liu W."/>
            <person name="Liu Z."/>
            <person name="Liu J."/>
            <person name="Guo Q."/>
            <person name="Huang H."/>
            <person name="Sederoff R.R."/>
            <person name="Wang G."/>
            <person name="Qu G."/>
            <person name="Chen S."/>
        </authorList>
    </citation>
    <scope>NUCLEOTIDE SEQUENCE</scope>
    <source>
        <strain evidence="1">SC-2020</strain>
    </source>
</reference>
<evidence type="ECO:0000313" key="2">
    <source>
        <dbReference type="Proteomes" id="UP001164929"/>
    </source>
</evidence>
<name>A0AAD6L880_9ROSI</name>
<accession>A0AAD6L880</accession>
<comment type="caution">
    <text evidence="1">The sequence shown here is derived from an EMBL/GenBank/DDBJ whole genome shotgun (WGS) entry which is preliminary data.</text>
</comment>
<keyword evidence="2" id="KW-1185">Reference proteome</keyword>
<dbReference type="Proteomes" id="UP001164929">
    <property type="component" value="Chromosome 19"/>
</dbReference>
<proteinExistence type="predicted"/>
<sequence length="92" mass="10921">MKKGEDLDRRAGELNGVHGGLELCQIGDAVPCLLRRRWRWRWRWRRCGNLKGGARKSWRKSPVDECVKQLINCPFFARNKPLLFDELLKRRC</sequence>
<gene>
    <name evidence="1" type="ORF">NC653_040903</name>
</gene>
<dbReference type="AlphaFoldDB" id="A0AAD6L880"/>